<reference evidence="1 2" key="3">
    <citation type="journal article" date="2013" name="Rice">
        <title>Improvement of the Oryza sativa Nipponbare reference genome using next generation sequence and optical map data.</title>
        <authorList>
            <person name="Kawahara Y."/>
            <person name="de la Bastide M."/>
            <person name="Hamilton J.P."/>
            <person name="Kanamori H."/>
            <person name="McCombie W.R."/>
            <person name="Ouyang S."/>
            <person name="Schwartz D.C."/>
            <person name="Tanaka T."/>
            <person name="Wu J."/>
            <person name="Zhou S."/>
            <person name="Childs K.L."/>
            <person name="Davidson R.M."/>
            <person name="Lin H."/>
            <person name="Quesada-Ocampo L."/>
            <person name="Vaillancourt B."/>
            <person name="Sakai H."/>
            <person name="Lee S.S."/>
            <person name="Kim J."/>
            <person name="Numa H."/>
            <person name="Itoh T."/>
            <person name="Buell C.R."/>
            <person name="Matsumoto T."/>
        </authorList>
    </citation>
    <scope>NUCLEOTIDE SEQUENCE [LARGE SCALE GENOMIC DNA]</scope>
    <source>
        <strain evidence="2">cv. Nipponbare</strain>
    </source>
</reference>
<dbReference type="ExpressionAtlas" id="A0A0N7KDM3">
    <property type="expression patterns" value="baseline and differential"/>
</dbReference>
<accession>A0A0N7KDM3</accession>
<name>A0A0N7KDM3_ORYSJ</name>
<reference evidence="2" key="1">
    <citation type="journal article" date="2005" name="Nature">
        <title>The map-based sequence of the rice genome.</title>
        <authorList>
            <consortium name="International rice genome sequencing project (IRGSP)"/>
            <person name="Matsumoto T."/>
            <person name="Wu J."/>
            <person name="Kanamori H."/>
            <person name="Katayose Y."/>
            <person name="Fujisawa M."/>
            <person name="Namiki N."/>
            <person name="Mizuno H."/>
            <person name="Yamamoto K."/>
            <person name="Antonio B.A."/>
            <person name="Baba T."/>
            <person name="Sakata K."/>
            <person name="Nagamura Y."/>
            <person name="Aoki H."/>
            <person name="Arikawa K."/>
            <person name="Arita K."/>
            <person name="Bito T."/>
            <person name="Chiden Y."/>
            <person name="Fujitsuka N."/>
            <person name="Fukunaka R."/>
            <person name="Hamada M."/>
            <person name="Harada C."/>
            <person name="Hayashi A."/>
            <person name="Hijishita S."/>
            <person name="Honda M."/>
            <person name="Hosokawa S."/>
            <person name="Ichikawa Y."/>
            <person name="Idonuma A."/>
            <person name="Iijima M."/>
            <person name="Ikeda M."/>
            <person name="Ikeno M."/>
            <person name="Ito K."/>
            <person name="Ito S."/>
            <person name="Ito T."/>
            <person name="Ito Y."/>
            <person name="Ito Y."/>
            <person name="Iwabuchi A."/>
            <person name="Kamiya K."/>
            <person name="Karasawa W."/>
            <person name="Kurita K."/>
            <person name="Katagiri S."/>
            <person name="Kikuta A."/>
            <person name="Kobayashi H."/>
            <person name="Kobayashi N."/>
            <person name="Machita K."/>
            <person name="Maehara T."/>
            <person name="Masukawa M."/>
            <person name="Mizubayashi T."/>
            <person name="Mukai Y."/>
            <person name="Nagasaki H."/>
            <person name="Nagata Y."/>
            <person name="Naito S."/>
            <person name="Nakashima M."/>
            <person name="Nakama Y."/>
            <person name="Nakamichi Y."/>
            <person name="Nakamura M."/>
            <person name="Meguro A."/>
            <person name="Negishi M."/>
            <person name="Ohta I."/>
            <person name="Ohta T."/>
            <person name="Okamoto M."/>
            <person name="Ono N."/>
            <person name="Saji S."/>
            <person name="Sakaguchi M."/>
            <person name="Sakai K."/>
            <person name="Shibata M."/>
            <person name="Shimokawa T."/>
            <person name="Song J."/>
            <person name="Takazaki Y."/>
            <person name="Terasawa K."/>
            <person name="Tsugane M."/>
            <person name="Tsuji K."/>
            <person name="Ueda S."/>
            <person name="Waki K."/>
            <person name="Yamagata H."/>
            <person name="Yamamoto M."/>
            <person name="Yamamoto S."/>
            <person name="Yamane H."/>
            <person name="Yoshiki S."/>
            <person name="Yoshihara R."/>
            <person name="Yukawa K."/>
            <person name="Zhong H."/>
            <person name="Yano M."/>
            <person name="Yuan Q."/>
            <person name="Ouyang S."/>
            <person name="Liu J."/>
            <person name="Jones K.M."/>
            <person name="Gansberger K."/>
            <person name="Moffat K."/>
            <person name="Hill J."/>
            <person name="Bera J."/>
            <person name="Fadrosh D."/>
            <person name="Jin S."/>
            <person name="Johri S."/>
            <person name="Kim M."/>
            <person name="Overton L."/>
            <person name="Reardon M."/>
            <person name="Tsitrin T."/>
            <person name="Vuong H."/>
            <person name="Weaver B."/>
            <person name="Ciecko A."/>
            <person name="Tallon L."/>
            <person name="Jackson J."/>
            <person name="Pai G."/>
            <person name="Aken S.V."/>
            <person name="Utterback T."/>
            <person name="Reidmuller S."/>
            <person name="Feldblyum T."/>
            <person name="Hsiao J."/>
            <person name="Zismann V."/>
            <person name="Iobst S."/>
            <person name="de Vazeille A.R."/>
            <person name="Buell C.R."/>
            <person name="Ying K."/>
            <person name="Li Y."/>
            <person name="Lu T."/>
            <person name="Huang Y."/>
            <person name="Zhao Q."/>
            <person name="Feng Q."/>
            <person name="Zhang L."/>
            <person name="Zhu J."/>
            <person name="Weng Q."/>
            <person name="Mu J."/>
            <person name="Lu Y."/>
            <person name="Fan D."/>
            <person name="Liu Y."/>
            <person name="Guan J."/>
            <person name="Zhang Y."/>
            <person name="Yu S."/>
            <person name="Liu X."/>
            <person name="Zhang Y."/>
            <person name="Hong G."/>
            <person name="Han B."/>
            <person name="Choisne N."/>
            <person name="Demange N."/>
            <person name="Orjeda G."/>
            <person name="Samain S."/>
            <person name="Cattolico L."/>
            <person name="Pelletier E."/>
            <person name="Couloux A."/>
            <person name="Segurens B."/>
            <person name="Wincker P."/>
            <person name="D'Hont A."/>
            <person name="Scarpelli C."/>
            <person name="Weissenbach J."/>
            <person name="Salanoubat M."/>
            <person name="Quetier F."/>
            <person name="Yu Y."/>
            <person name="Kim H.R."/>
            <person name="Rambo T."/>
            <person name="Currie J."/>
            <person name="Collura K."/>
            <person name="Luo M."/>
            <person name="Yang T."/>
            <person name="Ammiraju J.S.S."/>
            <person name="Engler F."/>
            <person name="Soderlund C."/>
            <person name="Wing R.A."/>
            <person name="Palmer L.E."/>
            <person name="de la Bastide M."/>
            <person name="Spiegel L."/>
            <person name="Nascimento L."/>
            <person name="Zutavern T."/>
            <person name="O'Shaughnessy A."/>
            <person name="Dike S."/>
            <person name="Dedhia N."/>
            <person name="Preston R."/>
            <person name="Balija V."/>
            <person name="McCombie W.R."/>
            <person name="Chow T."/>
            <person name="Chen H."/>
            <person name="Chung M."/>
            <person name="Chen C."/>
            <person name="Shaw J."/>
            <person name="Wu H."/>
            <person name="Hsiao K."/>
            <person name="Chao Y."/>
            <person name="Chu M."/>
            <person name="Cheng C."/>
            <person name="Hour A."/>
            <person name="Lee P."/>
            <person name="Lin S."/>
            <person name="Lin Y."/>
            <person name="Liou J."/>
            <person name="Liu S."/>
            <person name="Hsing Y."/>
            <person name="Raghuvanshi S."/>
            <person name="Mohanty A."/>
            <person name="Bharti A.K."/>
            <person name="Gaur A."/>
            <person name="Gupta V."/>
            <person name="Kumar D."/>
            <person name="Ravi V."/>
            <person name="Vij S."/>
            <person name="Kapur A."/>
            <person name="Khurana P."/>
            <person name="Khurana P."/>
            <person name="Khurana J.P."/>
            <person name="Tyagi A.K."/>
            <person name="Gaikwad K."/>
            <person name="Singh A."/>
            <person name="Dalal V."/>
            <person name="Srivastava S."/>
            <person name="Dixit A."/>
            <person name="Pal A.K."/>
            <person name="Ghazi I.A."/>
            <person name="Yadav M."/>
            <person name="Pandit A."/>
            <person name="Bhargava A."/>
            <person name="Sureshbabu K."/>
            <person name="Batra K."/>
            <person name="Sharma T.R."/>
            <person name="Mohapatra T."/>
            <person name="Singh N.K."/>
            <person name="Messing J."/>
            <person name="Nelson A.B."/>
            <person name="Fuks G."/>
            <person name="Kavchok S."/>
            <person name="Keizer G."/>
            <person name="Linton E."/>
            <person name="Llaca V."/>
            <person name="Song R."/>
            <person name="Tanyolac B."/>
            <person name="Young S."/>
            <person name="Ho-Il K."/>
            <person name="Hahn J.H."/>
            <person name="Sangsakoo G."/>
            <person name="Vanavichit A."/>
            <person name="de Mattos Luiz.A.T."/>
            <person name="Zimmer P.D."/>
            <person name="Malone G."/>
            <person name="Dellagostin O."/>
            <person name="de Oliveira A.C."/>
            <person name="Bevan M."/>
            <person name="Bancroft I."/>
            <person name="Minx P."/>
            <person name="Cordum H."/>
            <person name="Wilson R."/>
            <person name="Cheng Z."/>
            <person name="Jin W."/>
            <person name="Jiang J."/>
            <person name="Leong S.A."/>
            <person name="Iwama H."/>
            <person name="Gojobori T."/>
            <person name="Itoh T."/>
            <person name="Niimura Y."/>
            <person name="Fujii Y."/>
            <person name="Habara T."/>
            <person name="Sakai H."/>
            <person name="Sato Y."/>
            <person name="Wilson G."/>
            <person name="Kumar K."/>
            <person name="McCouch S."/>
            <person name="Juretic N."/>
            <person name="Hoen D."/>
            <person name="Wright S."/>
            <person name="Bruskiewich R."/>
            <person name="Bureau T."/>
            <person name="Miyao A."/>
            <person name="Hirochika H."/>
            <person name="Nishikawa T."/>
            <person name="Kadowaki K."/>
            <person name="Sugiura M."/>
            <person name="Burr B."/>
            <person name="Sasaki T."/>
        </authorList>
    </citation>
    <scope>NUCLEOTIDE SEQUENCE [LARGE SCALE GENOMIC DNA]</scope>
    <source>
        <strain evidence="2">cv. Nipponbare</strain>
    </source>
</reference>
<dbReference type="AlphaFoldDB" id="A0A0N7KDM3"/>
<protein>
    <submittedName>
        <fullName evidence="1">Os01g0715000 protein</fullName>
    </submittedName>
</protein>
<proteinExistence type="predicted"/>
<evidence type="ECO:0000313" key="2">
    <source>
        <dbReference type="Proteomes" id="UP000059680"/>
    </source>
</evidence>
<evidence type="ECO:0000313" key="1">
    <source>
        <dbReference type="EMBL" id="BAS74017.1"/>
    </source>
</evidence>
<feature type="non-terminal residue" evidence="1">
    <location>
        <position position="1"/>
    </location>
</feature>
<sequence length="41" mass="4818">ISFLSNRICNCRRSFNAGVILVTWLIWKEHNESLRGVQSLR</sequence>
<organism evidence="1 2">
    <name type="scientific">Oryza sativa subsp. japonica</name>
    <name type="common">Rice</name>
    <dbReference type="NCBI Taxonomy" id="39947"/>
    <lineage>
        <taxon>Eukaryota</taxon>
        <taxon>Viridiplantae</taxon>
        <taxon>Streptophyta</taxon>
        <taxon>Embryophyta</taxon>
        <taxon>Tracheophyta</taxon>
        <taxon>Spermatophyta</taxon>
        <taxon>Magnoliopsida</taxon>
        <taxon>Liliopsida</taxon>
        <taxon>Poales</taxon>
        <taxon>Poaceae</taxon>
        <taxon>BOP clade</taxon>
        <taxon>Oryzoideae</taxon>
        <taxon>Oryzeae</taxon>
        <taxon>Oryzinae</taxon>
        <taxon>Oryza</taxon>
        <taxon>Oryza sativa</taxon>
    </lineage>
</organism>
<dbReference type="Proteomes" id="UP000059680">
    <property type="component" value="Chromosome 1"/>
</dbReference>
<gene>
    <name evidence="1" type="ordered locus">Os01g0715000</name>
    <name evidence="1" type="ORF">OSNPB_010715000</name>
</gene>
<dbReference type="EMBL" id="AP014957">
    <property type="protein sequence ID" value="BAS74017.1"/>
    <property type="molecule type" value="Genomic_DNA"/>
</dbReference>
<reference evidence="1 2" key="2">
    <citation type="journal article" date="2013" name="Plant Cell Physiol.">
        <title>Rice Annotation Project Database (RAP-DB): an integrative and interactive database for rice genomics.</title>
        <authorList>
            <person name="Sakai H."/>
            <person name="Lee S.S."/>
            <person name="Tanaka T."/>
            <person name="Numa H."/>
            <person name="Kim J."/>
            <person name="Kawahara Y."/>
            <person name="Wakimoto H."/>
            <person name="Yang C.C."/>
            <person name="Iwamoto M."/>
            <person name="Abe T."/>
            <person name="Yamada Y."/>
            <person name="Muto A."/>
            <person name="Inokuchi H."/>
            <person name="Ikemura T."/>
            <person name="Matsumoto T."/>
            <person name="Sasaki T."/>
            <person name="Itoh T."/>
        </authorList>
    </citation>
    <scope>NUCLEOTIDE SEQUENCE [LARGE SCALE GENOMIC DNA]</scope>
    <source>
        <strain evidence="2">cv. Nipponbare</strain>
    </source>
</reference>
<dbReference type="Gramene" id="Os01t0715000-01">
    <property type="protein sequence ID" value="Os01t0715000-01"/>
    <property type="gene ID" value="Os01g0715000"/>
</dbReference>
<keyword evidence="2" id="KW-1185">Reference proteome</keyword>